<dbReference type="AlphaFoldDB" id="A0AAV7ES66"/>
<dbReference type="PANTHER" id="PTHR15503:SF45">
    <property type="entry name" value="RNA-DIRECTED DNA POLYMERASE HOMOLOG"/>
    <property type="match status" value="1"/>
</dbReference>
<dbReference type="InterPro" id="IPR032567">
    <property type="entry name" value="RTL1-rel"/>
</dbReference>
<evidence type="ECO:0000313" key="3">
    <source>
        <dbReference type="Proteomes" id="UP000825729"/>
    </source>
</evidence>
<protein>
    <submittedName>
        <fullName evidence="2">Uncharacterized protein</fullName>
    </submittedName>
</protein>
<feature type="compositionally biased region" description="Basic and acidic residues" evidence="1">
    <location>
        <begin position="39"/>
        <end position="91"/>
    </location>
</feature>
<dbReference type="InterPro" id="IPR043502">
    <property type="entry name" value="DNA/RNA_pol_sf"/>
</dbReference>
<proteinExistence type="predicted"/>
<evidence type="ECO:0000256" key="1">
    <source>
        <dbReference type="SAM" id="MobiDB-lite"/>
    </source>
</evidence>
<evidence type="ECO:0000313" key="2">
    <source>
        <dbReference type="EMBL" id="KAG9450477.1"/>
    </source>
</evidence>
<name>A0AAV7ES66_ARIFI</name>
<dbReference type="Gene3D" id="3.10.10.10">
    <property type="entry name" value="HIV Type 1 Reverse Transcriptase, subunit A, domain 1"/>
    <property type="match status" value="1"/>
</dbReference>
<dbReference type="SUPFAM" id="SSF50630">
    <property type="entry name" value="Acid proteases"/>
    <property type="match status" value="1"/>
</dbReference>
<comment type="caution">
    <text evidence="2">The sequence shown here is derived from an EMBL/GenBank/DDBJ whole genome shotgun (WGS) entry which is preliminary data.</text>
</comment>
<dbReference type="Pfam" id="PF13975">
    <property type="entry name" value="gag-asp_proteas"/>
    <property type="match status" value="1"/>
</dbReference>
<dbReference type="Proteomes" id="UP000825729">
    <property type="component" value="Unassembled WGS sequence"/>
</dbReference>
<dbReference type="InterPro" id="IPR021109">
    <property type="entry name" value="Peptidase_aspartic_dom_sf"/>
</dbReference>
<dbReference type="SUPFAM" id="SSF56672">
    <property type="entry name" value="DNA/RNA polymerases"/>
    <property type="match status" value="1"/>
</dbReference>
<keyword evidence="3" id="KW-1185">Reference proteome</keyword>
<gene>
    <name evidence="2" type="ORF">H6P81_010442</name>
</gene>
<dbReference type="Gene3D" id="2.40.70.10">
    <property type="entry name" value="Acid Proteases"/>
    <property type="match status" value="1"/>
</dbReference>
<organism evidence="2 3">
    <name type="scientific">Aristolochia fimbriata</name>
    <name type="common">White veined hardy Dutchman's pipe vine</name>
    <dbReference type="NCBI Taxonomy" id="158543"/>
    <lineage>
        <taxon>Eukaryota</taxon>
        <taxon>Viridiplantae</taxon>
        <taxon>Streptophyta</taxon>
        <taxon>Embryophyta</taxon>
        <taxon>Tracheophyta</taxon>
        <taxon>Spermatophyta</taxon>
        <taxon>Magnoliopsida</taxon>
        <taxon>Magnoliidae</taxon>
        <taxon>Piperales</taxon>
        <taxon>Aristolochiaceae</taxon>
        <taxon>Aristolochia</taxon>
    </lineage>
</organism>
<dbReference type="EMBL" id="JAINDJ010000004">
    <property type="protein sequence ID" value="KAG9450477.1"/>
    <property type="molecule type" value="Genomic_DNA"/>
</dbReference>
<reference evidence="2 3" key="1">
    <citation type="submission" date="2021-07" db="EMBL/GenBank/DDBJ databases">
        <title>The Aristolochia fimbriata genome: insights into angiosperm evolution, floral development and chemical biosynthesis.</title>
        <authorList>
            <person name="Jiao Y."/>
        </authorList>
    </citation>
    <scope>NUCLEOTIDE SEQUENCE [LARGE SCALE GENOMIC DNA]</scope>
    <source>
        <strain evidence="2">IBCAS-2021</strain>
        <tissue evidence="2">Leaf</tissue>
    </source>
</reference>
<dbReference type="PANTHER" id="PTHR15503">
    <property type="entry name" value="LDOC1 RELATED"/>
    <property type="match status" value="1"/>
</dbReference>
<feature type="region of interest" description="Disordered" evidence="1">
    <location>
        <begin position="23"/>
        <end position="93"/>
    </location>
</feature>
<accession>A0AAV7ES66</accession>
<sequence>MSDQDKLFSFLAGVRPWVENELRRRGVKTLASAMSTAERLTEFERKTEGNSKSSNGEKDAKKQEKKKFEKKFERKSEKRDSNQSSKFDEKKKKGYKGKSFRPISCFICDGEHMAKDCPKKKMLNALVNESDKAAQHGEEARMGSMMMLNAVHSQAKQNTTSSGRSRRELFVDIHVQGGSAKAMVDTGATHNFMAEEEAKRLRLRWEKDGSTMKAVNFVAKAVCGVAKDVKVKVGKWEGTVNFTIVPMDDFNVILGIDFLSHCKAFVLPYLRMVGILDENGPCTLIEAEHQNVMGKTQVISALQLKRGLKHGEFIYLAALVAEPEGSALVPKEMIPLLDQYKDVMPQQLPSHLPPQREVDHRIELEPGARPPAKAPYRMAPKELEELRKQLTELLDAGFIQPSKAPYGAPVLFQRKKGQ</sequence>
<dbReference type="CDD" id="cd00303">
    <property type="entry name" value="retropepsin_like"/>
    <property type="match status" value="1"/>
</dbReference>